<sequence>MRTLVIDTATKACSVALFDGDNLIASRFEVIGRGHAERLLPFISQMPDKGRADQIYVNVGPGSFTGIRIGLAAAKALGLAWRVPVHGYGCLALVAAMTVSEYPDATKVDVLMTGGHGEYFFGSFDQASEALGEIKSIKAEHVGSHSTAKLIAGDFDVGDAGRIWFETLPDARKWHLLRHAAPLKPSPVYGRPPDAKPAMVAI</sequence>
<dbReference type="EMBL" id="VKKU01000001">
    <property type="protein sequence ID" value="TSB04824.1"/>
    <property type="molecule type" value="Genomic_DNA"/>
</dbReference>
<name>A0A553WJJ9_9SPHN</name>
<feature type="domain" description="Gcp-like" evidence="1">
    <location>
        <begin position="30"/>
        <end position="132"/>
    </location>
</feature>
<dbReference type="GO" id="GO:0002949">
    <property type="term" value="P:tRNA threonylcarbamoyladenosine modification"/>
    <property type="evidence" value="ECO:0007669"/>
    <property type="project" value="InterPro"/>
</dbReference>
<dbReference type="Proteomes" id="UP000320160">
    <property type="component" value="Unassembled WGS sequence"/>
</dbReference>
<reference evidence="2 3" key="1">
    <citation type="submission" date="2019-07" db="EMBL/GenBank/DDBJ databases">
        <authorList>
            <person name="Park M."/>
        </authorList>
    </citation>
    <scope>NUCLEOTIDE SEQUENCE [LARGE SCALE GENOMIC DNA]</scope>
    <source>
        <strain evidence="2 3">KCTC32445</strain>
    </source>
</reference>
<evidence type="ECO:0000313" key="2">
    <source>
        <dbReference type="EMBL" id="TSB04824.1"/>
    </source>
</evidence>
<accession>A0A553WJJ9</accession>
<evidence type="ECO:0000259" key="1">
    <source>
        <dbReference type="Pfam" id="PF00814"/>
    </source>
</evidence>
<protein>
    <submittedName>
        <fullName evidence="2">tRNA (Adenosine(37)-N6)-threonylcarbamoyltransferase complex dimerization subunit type 1 TsaB</fullName>
    </submittedName>
</protein>
<dbReference type="InterPro" id="IPR000905">
    <property type="entry name" value="Gcp-like_dom"/>
</dbReference>
<keyword evidence="3" id="KW-1185">Reference proteome</keyword>
<dbReference type="GO" id="GO:0016740">
    <property type="term" value="F:transferase activity"/>
    <property type="evidence" value="ECO:0007669"/>
    <property type="project" value="UniProtKB-KW"/>
</dbReference>
<dbReference type="Gene3D" id="3.30.420.40">
    <property type="match status" value="1"/>
</dbReference>
<organism evidence="2 3">
    <name type="scientific">Sphingorhabdus contaminans</name>
    <dbReference type="NCBI Taxonomy" id="1343899"/>
    <lineage>
        <taxon>Bacteria</taxon>
        <taxon>Pseudomonadati</taxon>
        <taxon>Pseudomonadota</taxon>
        <taxon>Alphaproteobacteria</taxon>
        <taxon>Sphingomonadales</taxon>
        <taxon>Sphingomonadaceae</taxon>
        <taxon>Sphingorhabdus</taxon>
    </lineage>
</organism>
<evidence type="ECO:0000313" key="3">
    <source>
        <dbReference type="Proteomes" id="UP000320160"/>
    </source>
</evidence>
<dbReference type="RefSeq" id="WP_143775741.1">
    <property type="nucleotide sequence ID" value="NZ_VKKU01000001.1"/>
</dbReference>
<dbReference type="SUPFAM" id="SSF53067">
    <property type="entry name" value="Actin-like ATPase domain"/>
    <property type="match status" value="1"/>
</dbReference>
<dbReference type="InterPro" id="IPR022496">
    <property type="entry name" value="T6A_TsaB"/>
</dbReference>
<comment type="caution">
    <text evidence="2">The sequence shown here is derived from an EMBL/GenBank/DDBJ whole genome shotgun (WGS) entry which is preliminary data.</text>
</comment>
<proteinExistence type="predicted"/>
<dbReference type="OrthoDB" id="9809995at2"/>
<dbReference type="AlphaFoldDB" id="A0A553WJJ9"/>
<dbReference type="NCBIfam" id="TIGR03725">
    <property type="entry name" value="T6A_YeaZ"/>
    <property type="match status" value="1"/>
</dbReference>
<dbReference type="InterPro" id="IPR043129">
    <property type="entry name" value="ATPase_NBD"/>
</dbReference>
<keyword evidence="2" id="KW-0808">Transferase</keyword>
<dbReference type="Pfam" id="PF00814">
    <property type="entry name" value="TsaD"/>
    <property type="match status" value="1"/>
</dbReference>
<gene>
    <name evidence="2" type="primary">tsaB</name>
    <name evidence="2" type="ORF">FOM92_05325</name>
</gene>